<name>A0A645BIC1_9ZZZZ</name>
<sequence>MTPGAFQTTLHGGVDAFVTKFSIDGSSLVYSTYLGGSTFQNGFDIAVDSGGHACVVGETTSTDFPVTPGAFQTTMPGGSSAYITKFSSDGSSLTASTFLGGSEDNGGSGIAVNPGGFIYVTGYTTSEDFPTTPEIIPSSFQGDLDAIVSILSPDLSRLMVSYYLGGSEFDAGNSIALGPKGGFFSAGITFSSDFPVTPGAFQTIFSGFQDGYISSNYFTLIQISNASLSIVRIG</sequence>
<protein>
    <recommendedName>
        <fullName evidence="2">Beta-propeller repeat protein</fullName>
    </recommendedName>
</protein>
<dbReference type="InterPro" id="IPR052918">
    <property type="entry name" value="Motility_Chemotaxis_Reg"/>
</dbReference>
<organism evidence="1">
    <name type="scientific">bioreactor metagenome</name>
    <dbReference type="NCBI Taxonomy" id="1076179"/>
    <lineage>
        <taxon>unclassified sequences</taxon>
        <taxon>metagenomes</taxon>
        <taxon>ecological metagenomes</taxon>
    </lineage>
</organism>
<accession>A0A645BIC1</accession>
<dbReference type="PANTHER" id="PTHR35580:SF1">
    <property type="entry name" value="PHYTASE-LIKE DOMAIN-CONTAINING PROTEIN"/>
    <property type="match status" value="1"/>
</dbReference>
<dbReference type="SUPFAM" id="SSF101898">
    <property type="entry name" value="NHL repeat"/>
    <property type="match status" value="1"/>
</dbReference>
<gene>
    <name evidence="1" type="ORF">SDC9_112009</name>
</gene>
<evidence type="ECO:0000313" key="1">
    <source>
        <dbReference type="EMBL" id="MPM65117.1"/>
    </source>
</evidence>
<proteinExistence type="predicted"/>
<dbReference type="PANTHER" id="PTHR35580">
    <property type="entry name" value="CELL SURFACE GLYCOPROTEIN (S-LAYER PROTEIN)-LIKE PROTEIN"/>
    <property type="match status" value="1"/>
</dbReference>
<dbReference type="EMBL" id="VSSQ01020339">
    <property type="protein sequence ID" value="MPM65117.1"/>
    <property type="molecule type" value="Genomic_DNA"/>
</dbReference>
<dbReference type="Pfam" id="PF06739">
    <property type="entry name" value="SBBP"/>
    <property type="match status" value="1"/>
</dbReference>
<evidence type="ECO:0008006" key="2">
    <source>
        <dbReference type="Google" id="ProtNLM"/>
    </source>
</evidence>
<dbReference type="AlphaFoldDB" id="A0A645BIC1"/>
<dbReference type="InterPro" id="IPR010620">
    <property type="entry name" value="SBBP_repeat"/>
</dbReference>
<reference evidence="1" key="1">
    <citation type="submission" date="2019-08" db="EMBL/GenBank/DDBJ databases">
        <authorList>
            <person name="Kucharzyk K."/>
            <person name="Murdoch R.W."/>
            <person name="Higgins S."/>
            <person name="Loffler F."/>
        </authorList>
    </citation>
    <scope>NUCLEOTIDE SEQUENCE</scope>
</reference>
<comment type="caution">
    <text evidence="1">The sequence shown here is derived from an EMBL/GenBank/DDBJ whole genome shotgun (WGS) entry which is preliminary data.</text>
</comment>